<dbReference type="PRINTS" id="PR01727">
    <property type="entry name" value="DNABINDINGHU"/>
</dbReference>
<accession>A0A1M5I4T9</accession>
<reference evidence="5 6" key="1">
    <citation type="submission" date="2016-11" db="EMBL/GenBank/DDBJ databases">
        <authorList>
            <person name="Jaros S."/>
            <person name="Januszkiewicz K."/>
            <person name="Wedrychowicz H."/>
        </authorList>
    </citation>
    <scope>NUCLEOTIDE SEQUENCE [LARGE SCALE GENOMIC DNA]</scope>
    <source>
        <strain evidence="5 6">DSM 21986</strain>
    </source>
</reference>
<name>A0A1M5I4T9_9BACT</name>
<protein>
    <submittedName>
        <fullName evidence="5">Integration host factor subunit beta</fullName>
    </submittedName>
</protein>
<evidence type="ECO:0000256" key="4">
    <source>
        <dbReference type="RuleBase" id="RU003939"/>
    </source>
</evidence>
<gene>
    <name evidence="5" type="ORF">SAMN05443144_12224</name>
</gene>
<dbReference type="PANTHER" id="PTHR33175">
    <property type="entry name" value="DNA-BINDING PROTEIN HU"/>
    <property type="match status" value="1"/>
</dbReference>
<evidence type="ECO:0000256" key="1">
    <source>
        <dbReference type="ARBA" id="ARBA00010529"/>
    </source>
</evidence>
<dbReference type="GO" id="GO:0030261">
    <property type="term" value="P:chromosome condensation"/>
    <property type="evidence" value="ECO:0007669"/>
    <property type="project" value="UniProtKB-KW"/>
</dbReference>
<keyword evidence="6" id="KW-1185">Reference proteome</keyword>
<evidence type="ECO:0000313" key="6">
    <source>
        <dbReference type="Proteomes" id="UP000184041"/>
    </source>
</evidence>
<dbReference type="OrthoDB" id="9804203at2"/>
<evidence type="ECO:0000256" key="3">
    <source>
        <dbReference type="ARBA" id="ARBA00023125"/>
    </source>
</evidence>
<dbReference type="EMBL" id="FQUS01000022">
    <property type="protein sequence ID" value="SHG23261.1"/>
    <property type="molecule type" value="Genomic_DNA"/>
</dbReference>
<dbReference type="CDD" id="cd13836">
    <property type="entry name" value="IHF_B"/>
    <property type="match status" value="1"/>
</dbReference>
<proteinExistence type="inferred from homology"/>
<organism evidence="5 6">
    <name type="scientific">Fodinibius roseus</name>
    <dbReference type="NCBI Taxonomy" id="1194090"/>
    <lineage>
        <taxon>Bacteria</taxon>
        <taxon>Pseudomonadati</taxon>
        <taxon>Balneolota</taxon>
        <taxon>Balneolia</taxon>
        <taxon>Balneolales</taxon>
        <taxon>Balneolaceae</taxon>
        <taxon>Fodinibius</taxon>
    </lineage>
</organism>
<dbReference type="SUPFAM" id="SSF47729">
    <property type="entry name" value="IHF-like DNA-binding proteins"/>
    <property type="match status" value="1"/>
</dbReference>
<evidence type="ECO:0000256" key="2">
    <source>
        <dbReference type="ARBA" id="ARBA00023067"/>
    </source>
</evidence>
<dbReference type="Pfam" id="PF00216">
    <property type="entry name" value="Bac_DNA_binding"/>
    <property type="match status" value="1"/>
</dbReference>
<dbReference type="SMART" id="SM00411">
    <property type="entry name" value="BHL"/>
    <property type="match status" value="1"/>
</dbReference>
<comment type="similarity">
    <text evidence="1 4">Belongs to the bacterial histone-like protein family.</text>
</comment>
<dbReference type="AlphaFoldDB" id="A0A1M5I4T9"/>
<dbReference type="STRING" id="1194090.SAMN05443144_12224"/>
<dbReference type="GO" id="GO:0030527">
    <property type="term" value="F:structural constituent of chromatin"/>
    <property type="evidence" value="ECO:0007669"/>
    <property type="project" value="InterPro"/>
</dbReference>
<sequence length="110" mass="12984">MITYTKRDIVRRVADQLDEPMVQTEPWVDAVLVALRETMMDADPTCRIELRDFGVFEVKKTKAKPRARNPRTNEEIYVPAHRKTHFKPSKLLKQFLKQPLEEEDLEEMEG</sequence>
<dbReference type="InterPro" id="IPR000119">
    <property type="entry name" value="Hist_DNA-bd"/>
</dbReference>
<dbReference type="PANTHER" id="PTHR33175:SF3">
    <property type="entry name" value="DNA-BINDING PROTEIN HU-BETA"/>
    <property type="match status" value="1"/>
</dbReference>
<dbReference type="GO" id="GO:0005829">
    <property type="term" value="C:cytosol"/>
    <property type="evidence" value="ECO:0007669"/>
    <property type="project" value="TreeGrafter"/>
</dbReference>
<dbReference type="RefSeq" id="WP_073067245.1">
    <property type="nucleotide sequence ID" value="NZ_FQUS01000022.1"/>
</dbReference>
<dbReference type="Gene3D" id="4.10.520.10">
    <property type="entry name" value="IHF-like DNA-binding proteins"/>
    <property type="match status" value="1"/>
</dbReference>
<dbReference type="GO" id="GO:0003677">
    <property type="term" value="F:DNA binding"/>
    <property type="evidence" value="ECO:0007669"/>
    <property type="project" value="UniProtKB-KW"/>
</dbReference>
<keyword evidence="2" id="KW-0226">DNA condensation</keyword>
<keyword evidence="3" id="KW-0238">DNA-binding</keyword>
<dbReference type="Proteomes" id="UP000184041">
    <property type="component" value="Unassembled WGS sequence"/>
</dbReference>
<dbReference type="InterPro" id="IPR010992">
    <property type="entry name" value="IHF-like_DNA-bd_dom_sf"/>
</dbReference>
<evidence type="ECO:0000313" key="5">
    <source>
        <dbReference type="EMBL" id="SHG23261.1"/>
    </source>
</evidence>